<dbReference type="AlphaFoldDB" id="A0A918F3X4"/>
<comment type="caution">
    <text evidence="2">The sequence shown here is derived from an EMBL/GenBank/DDBJ whole genome shotgun (WGS) entry which is preliminary data.</text>
</comment>
<dbReference type="Proteomes" id="UP000603865">
    <property type="component" value="Unassembled WGS sequence"/>
</dbReference>
<dbReference type="Pfam" id="PF03009">
    <property type="entry name" value="GDPD"/>
    <property type="match status" value="1"/>
</dbReference>
<dbReference type="InterPro" id="IPR017946">
    <property type="entry name" value="PLC-like_Pdiesterase_TIM-brl"/>
</dbReference>
<organism evidence="2 3">
    <name type="scientific">Deinococcus ruber</name>
    <dbReference type="NCBI Taxonomy" id="1848197"/>
    <lineage>
        <taxon>Bacteria</taxon>
        <taxon>Thermotogati</taxon>
        <taxon>Deinococcota</taxon>
        <taxon>Deinococci</taxon>
        <taxon>Deinococcales</taxon>
        <taxon>Deinococcaceae</taxon>
        <taxon>Deinococcus</taxon>
    </lineage>
</organism>
<dbReference type="Gene3D" id="3.20.20.190">
    <property type="entry name" value="Phosphatidylinositol (PI) phosphodiesterase"/>
    <property type="match status" value="1"/>
</dbReference>
<evidence type="ECO:0000313" key="2">
    <source>
        <dbReference type="EMBL" id="GGQ98728.1"/>
    </source>
</evidence>
<dbReference type="PANTHER" id="PTHR46211:SF1">
    <property type="entry name" value="GLYCEROPHOSPHODIESTER PHOSPHODIESTERASE, CYTOPLASMIC"/>
    <property type="match status" value="1"/>
</dbReference>
<accession>A0A918F3X4</accession>
<dbReference type="SUPFAM" id="SSF51695">
    <property type="entry name" value="PLC-like phosphodiesterases"/>
    <property type="match status" value="1"/>
</dbReference>
<sequence>MLARMTSRSPLLLGHRGTPRLHHENTLSGFQAALDAGLDGVELDVRRLQDGTLAIHHDLNLPDGRALNTLTRPQLPASVPTLDDVLDWAAQTDAYLNVELKFEGARSDDRASASLRAIRQHGRAGRCIVSSFSPLMLKAARDADAGIERGFLYHRRYRLGIDLVPVVARRLDVTALHPHHSLIDAELMALARQERWRVNAWTVNEPGDVQRLTALGVDGLIGDLPETLLGARC</sequence>
<protein>
    <submittedName>
        <fullName evidence="2">Glycerophosphoryl diester phosphodiesterase</fullName>
    </submittedName>
</protein>
<dbReference type="PROSITE" id="PS51704">
    <property type="entry name" value="GP_PDE"/>
    <property type="match status" value="1"/>
</dbReference>
<dbReference type="EMBL" id="BMQL01000003">
    <property type="protein sequence ID" value="GGQ98728.1"/>
    <property type="molecule type" value="Genomic_DNA"/>
</dbReference>
<evidence type="ECO:0000259" key="1">
    <source>
        <dbReference type="PROSITE" id="PS51704"/>
    </source>
</evidence>
<dbReference type="InterPro" id="IPR030395">
    <property type="entry name" value="GP_PDE_dom"/>
</dbReference>
<dbReference type="GO" id="GO:0006629">
    <property type="term" value="P:lipid metabolic process"/>
    <property type="evidence" value="ECO:0007669"/>
    <property type="project" value="InterPro"/>
</dbReference>
<proteinExistence type="predicted"/>
<name>A0A918F3X4_9DEIO</name>
<dbReference type="GO" id="GO:0008081">
    <property type="term" value="F:phosphoric diester hydrolase activity"/>
    <property type="evidence" value="ECO:0007669"/>
    <property type="project" value="InterPro"/>
</dbReference>
<dbReference type="CDD" id="cd08556">
    <property type="entry name" value="GDPD"/>
    <property type="match status" value="1"/>
</dbReference>
<reference evidence="2" key="2">
    <citation type="submission" date="2020-09" db="EMBL/GenBank/DDBJ databases">
        <authorList>
            <person name="Sun Q."/>
            <person name="Ohkuma M."/>
        </authorList>
    </citation>
    <scope>NUCLEOTIDE SEQUENCE</scope>
    <source>
        <strain evidence="2">JCM 31311</strain>
    </source>
</reference>
<evidence type="ECO:0000313" key="3">
    <source>
        <dbReference type="Proteomes" id="UP000603865"/>
    </source>
</evidence>
<dbReference type="PANTHER" id="PTHR46211">
    <property type="entry name" value="GLYCEROPHOSPHORYL DIESTER PHOSPHODIESTERASE"/>
    <property type="match status" value="1"/>
</dbReference>
<feature type="domain" description="GP-PDE" evidence="1">
    <location>
        <begin position="10"/>
        <end position="232"/>
    </location>
</feature>
<keyword evidence="3" id="KW-1185">Reference proteome</keyword>
<gene>
    <name evidence="2" type="ORF">GCM10008957_08910</name>
</gene>
<reference evidence="2" key="1">
    <citation type="journal article" date="2014" name="Int. J. Syst. Evol. Microbiol.">
        <title>Complete genome sequence of Corynebacterium casei LMG S-19264T (=DSM 44701T), isolated from a smear-ripened cheese.</title>
        <authorList>
            <consortium name="US DOE Joint Genome Institute (JGI-PGF)"/>
            <person name="Walter F."/>
            <person name="Albersmeier A."/>
            <person name="Kalinowski J."/>
            <person name="Ruckert C."/>
        </authorList>
    </citation>
    <scope>NUCLEOTIDE SEQUENCE</scope>
    <source>
        <strain evidence="2">JCM 31311</strain>
    </source>
</reference>